<evidence type="ECO:0000313" key="2">
    <source>
        <dbReference type="Proteomes" id="UP000444316"/>
    </source>
</evidence>
<dbReference type="SUPFAM" id="SSF55874">
    <property type="entry name" value="ATPase domain of HSP90 chaperone/DNA topoisomerase II/histidine kinase"/>
    <property type="match status" value="1"/>
</dbReference>
<dbReference type="Gene3D" id="3.30.565.10">
    <property type="entry name" value="Histidine kinase-like ATPase, C-terminal domain"/>
    <property type="match status" value="1"/>
</dbReference>
<proteinExistence type="predicted"/>
<name>A0A845HXM1_9BURK</name>
<dbReference type="RefSeq" id="WP_161035458.1">
    <property type="nucleotide sequence ID" value="NZ_WWCL01000002.1"/>
</dbReference>
<sequence>MNDVSRYHGEDEDDFRPSAARLVDSLRDTGYLPEAAFADVIDNSIAANATRVRVELSALYGEVRVVFLDNGDGMDEAGLRSAMRYGSPKRPDPKSLGKFGMGLKTASTAFCERLTVISLKDGVPSIRAWDMDTIRQLDKWVLETPSWSTYAEDRDALVEFAGAGRSGTMVIWEKVDRLVTPGTEQKVLGQLEILGDELCEELSAMFARFLDRNNKAHPDVAISVVGCDGSERHLQGWDPLCLELNSEGVKRVKPLPLKTVTVTRHDGSTSAFTVAGGILPPQNSLSAAEQKQVRYSLDNQGIYIYREGRLIWHEGWPPRMYKKEGKMTRLRVVLDFGHELDDVFSIDFRKSRIIISQTVRQELQKIVAPWRNHVLKEATASGGHDDGGDSAAARHLRANNAIGKHSESTKLASVKVEGGEATLQNKYNRQPVRVDGVHIYSETGVRVREEDSLEGNVLWAGALDDDGEVCVQLGRSHPYFARMYAACKDKPEALMAIDMLLWTCANAEIGIWSEQNKGIIRDFRMSISSGLNILCQELPDPSDD</sequence>
<dbReference type="AlphaFoldDB" id="A0A845HXM1"/>
<dbReference type="Proteomes" id="UP000444316">
    <property type="component" value="Unassembled WGS sequence"/>
</dbReference>
<dbReference type="EMBL" id="WWCL01000002">
    <property type="protein sequence ID" value="MYN45920.1"/>
    <property type="molecule type" value="Genomic_DNA"/>
</dbReference>
<reference evidence="1" key="1">
    <citation type="submission" date="2019-12" db="EMBL/GenBank/DDBJ databases">
        <title>Novel species isolated from a subtropical stream in China.</title>
        <authorList>
            <person name="Lu H."/>
        </authorList>
    </citation>
    <scope>NUCLEOTIDE SEQUENCE [LARGE SCALE GENOMIC DNA]</scope>
    <source>
        <strain evidence="1">FT93W</strain>
    </source>
</reference>
<accession>A0A845HXM1</accession>
<evidence type="ECO:0000313" key="1">
    <source>
        <dbReference type="EMBL" id="MYN45920.1"/>
    </source>
</evidence>
<dbReference type="InterPro" id="IPR036890">
    <property type="entry name" value="HATPase_C_sf"/>
</dbReference>
<evidence type="ECO:0008006" key="3">
    <source>
        <dbReference type="Google" id="ProtNLM"/>
    </source>
</evidence>
<keyword evidence="2" id="KW-1185">Reference proteome</keyword>
<protein>
    <recommendedName>
        <fullName evidence="3">ATP-binding protein</fullName>
    </recommendedName>
</protein>
<gene>
    <name evidence="1" type="ORF">GTP23_12765</name>
</gene>
<organism evidence="1 2">
    <name type="scientific">Duganella fentianensis</name>
    <dbReference type="NCBI Taxonomy" id="2692177"/>
    <lineage>
        <taxon>Bacteria</taxon>
        <taxon>Pseudomonadati</taxon>
        <taxon>Pseudomonadota</taxon>
        <taxon>Betaproteobacteria</taxon>
        <taxon>Burkholderiales</taxon>
        <taxon>Oxalobacteraceae</taxon>
        <taxon>Telluria group</taxon>
        <taxon>Duganella</taxon>
    </lineage>
</organism>
<comment type="caution">
    <text evidence="1">The sequence shown here is derived from an EMBL/GenBank/DDBJ whole genome shotgun (WGS) entry which is preliminary data.</text>
</comment>
<dbReference type="Pfam" id="PF13589">
    <property type="entry name" value="HATPase_c_3"/>
    <property type="match status" value="1"/>
</dbReference>